<proteinExistence type="predicted"/>
<dbReference type="AlphaFoldDB" id="A0A9Q1L4R1"/>
<dbReference type="InterPro" id="IPR029064">
    <property type="entry name" value="Ribosomal_eL30-like_sf"/>
</dbReference>
<evidence type="ECO:0000259" key="1">
    <source>
        <dbReference type="Pfam" id="PF03465"/>
    </source>
</evidence>
<evidence type="ECO:0000313" key="2">
    <source>
        <dbReference type="EMBL" id="KAJ8528129.1"/>
    </source>
</evidence>
<organism evidence="2 3">
    <name type="scientific">Anisodus acutangulus</name>
    <dbReference type="NCBI Taxonomy" id="402998"/>
    <lineage>
        <taxon>Eukaryota</taxon>
        <taxon>Viridiplantae</taxon>
        <taxon>Streptophyta</taxon>
        <taxon>Embryophyta</taxon>
        <taxon>Tracheophyta</taxon>
        <taxon>Spermatophyta</taxon>
        <taxon>Magnoliopsida</taxon>
        <taxon>eudicotyledons</taxon>
        <taxon>Gunneridae</taxon>
        <taxon>Pentapetalae</taxon>
        <taxon>asterids</taxon>
        <taxon>lamiids</taxon>
        <taxon>Solanales</taxon>
        <taxon>Solanaceae</taxon>
        <taxon>Solanoideae</taxon>
        <taxon>Hyoscyameae</taxon>
        <taxon>Anisodus</taxon>
    </lineage>
</organism>
<accession>A0A9Q1L4R1</accession>
<dbReference type="OrthoDB" id="1927066at2759"/>
<protein>
    <recommendedName>
        <fullName evidence="1">eRF1 domain-containing protein</fullName>
    </recommendedName>
</protein>
<dbReference type="EMBL" id="JAJAGQ010000023">
    <property type="protein sequence ID" value="KAJ8528129.1"/>
    <property type="molecule type" value="Genomic_DNA"/>
</dbReference>
<dbReference type="SUPFAM" id="SSF55315">
    <property type="entry name" value="L30e-like"/>
    <property type="match status" value="1"/>
</dbReference>
<evidence type="ECO:0000313" key="3">
    <source>
        <dbReference type="Proteomes" id="UP001152561"/>
    </source>
</evidence>
<name>A0A9Q1L4R1_9SOLA</name>
<dbReference type="Proteomes" id="UP001152561">
    <property type="component" value="Unassembled WGS sequence"/>
</dbReference>
<dbReference type="Pfam" id="PF03465">
    <property type="entry name" value="eRF1_3"/>
    <property type="match status" value="1"/>
</dbReference>
<dbReference type="PANTHER" id="PTHR10113">
    <property type="entry name" value="PEPTIDE CHAIN RELEASE FACTOR SUBUNIT 1"/>
    <property type="match status" value="1"/>
</dbReference>
<dbReference type="InterPro" id="IPR004403">
    <property type="entry name" value="Peptide_chain-rel_eRF1/aRF1"/>
</dbReference>
<sequence length="149" mass="16922">MGAIETLVVWENLDITRYVLKNSSSRETVVTHLNKEQETDQSNFRDPDTNAELEVQDKLSLLEWFANEYRRFGCSLEFVTNKSQEQLPTSQIPVQKLSEKACIGVQGMSLSPDSSAHVLSEIFLGALKMENLNLLRFHHALVQSRSVPE</sequence>
<dbReference type="InterPro" id="IPR005142">
    <property type="entry name" value="eRF1_3"/>
</dbReference>
<keyword evidence="3" id="KW-1185">Reference proteome</keyword>
<reference evidence="3" key="1">
    <citation type="journal article" date="2023" name="Proc. Natl. Acad. Sci. U.S.A.">
        <title>Genomic and structural basis for evolution of tropane alkaloid biosynthesis.</title>
        <authorList>
            <person name="Wanga Y.-J."/>
            <person name="Taina T."/>
            <person name="Yua J.-Y."/>
            <person name="Lia J."/>
            <person name="Xua B."/>
            <person name="Chenc J."/>
            <person name="D'Auriad J.C."/>
            <person name="Huanga J.-P."/>
            <person name="Huanga S.-X."/>
        </authorList>
    </citation>
    <scope>NUCLEOTIDE SEQUENCE [LARGE SCALE GENOMIC DNA]</scope>
    <source>
        <strain evidence="3">cv. KIB-2019</strain>
    </source>
</reference>
<feature type="domain" description="eRF1" evidence="1">
    <location>
        <begin position="1"/>
        <end position="85"/>
    </location>
</feature>
<gene>
    <name evidence="2" type="ORF">K7X08_021821</name>
</gene>
<comment type="caution">
    <text evidence="2">The sequence shown here is derived from an EMBL/GenBank/DDBJ whole genome shotgun (WGS) entry which is preliminary data.</text>
</comment>
<dbReference type="Gene3D" id="3.30.1330.30">
    <property type="match status" value="1"/>
</dbReference>
<dbReference type="GO" id="GO:0003747">
    <property type="term" value="F:translation release factor activity"/>
    <property type="evidence" value="ECO:0007669"/>
    <property type="project" value="InterPro"/>
</dbReference>